<accession>A0A1H1G6L5</accession>
<dbReference type="PROSITE" id="PS51257">
    <property type="entry name" value="PROKAR_LIPOPROTEIN"/>
    <property type="match status" value="1"/>
</dbReference>
<gene>
    <name evidence="1" type="ORF">SAMN05421664_3469</name>
</gene>
<dbReference type="RefSeq" id="WP_089756955.1">
    <property type="nucleotide sequence ID" value="NZ_FNKL01000004.1"/>
</dbReference>
<dbReference type="STRING" id="311333.SAMN05421664_3469"/>
<dbReference type="OrthoDB" id="759561at2"/>
<reference evidence="2" key="1">
    <citation type="submission" date="2016-10" db="EMBL/GenBank/DDBJ databases">
        <authorList>
            <person name="Varghese N."/>
            <person name="Submissions S."/>
        </authorList>
    </citation>
    <scope>NUCLEOTIDE SEQUENCE [LARGE SCALE GENOMIC DNA]</scope>
    <source>
        <strain evidence="2">DSM 17072</strain>
    </source>
</reference>
<keyword evidence="2" id="KW-1185">Reference proteome</keyword>
<evidence type="ECO:0000313" key="1">
    <source>
        <dbReference type="EMBL" id="SDR08568.1"/>
    </source>
</evidence>
<organism evidence="1 2">
    <name type="scientific">Chryseobacterium soldanellicola</name>
    <dbReference type="NCBI Taxonomy" id="311333"/>
    <lineage>
        <taxon>Bacteria</taxon>
        <taxon>Pseudomonadati</taxon>
        <taxon>Bacteroidota</taxon>
        <taxon>Flavobacteriia</taxon>
        <taxon>Flavobacteriales</taxon>
        <taxon>Weeksellaceae</taxon>
        <taxon>Chryseobacterium group</taxon>
        <taxon>Chryseobacterium</taxon>
    </lineage>
</organism>
<evidence type="ECO:0000313" key="2">
    <source>
        <dbReference type="Proteomes" id="UP000199627"/>
    </source>
</evidence>
<dbReference type="Proteomes" id="UP000199627">
    <property type="component" value="Unassembled WGS sequence"/>
</dbReference>
<dbReference type="EMBL" id="FNKL01000004">
    <property type="protein sequence ID" value="SDR08568.1"/>
    <property type="molecule type" value="Genomic_DNA"/>
</dbReference>
<evidence type="ECO:0008006" key="3">
    <source>
        <dbReference type="Google" id="ProtNLM"/>
    </source>
</evidence>
<sequence length="189" mass="21713">MKQLLFCLSIFLLFTGCKKSENHPKNFDADKKITEKLEEFYRIYGKSSDAIYNQPIPKNLFSSDLEKTFQKAIDLSKTDIKKVKKSDHPGDKPLLLEGSIFTSLYEGFTDYKIVSIVVLNDSKPLESSATVIVELKNTHYPNAKWTDIIRFINFQESGWKIDNVVFSKKMSQIPDVKTSLQNFISEAKK</sequence>
<protein>
    <recommendedName>
        <fullName evidence="3">DUF3828 domain-containing protein</fullName>
    </recommendedName>
</protein>
<name>A0A1H1G6L5_9FLAO</name>
<proteinExistence type="predicted"/>
<dbReference type="AlphaFoldDB" id="A0A1H1G6L5"/>